<evidence type="ECO:0000313" key="3">
    <source>
        <dbReference type="Proteomes" id="UP000789508"/>
    </source>
</evidence>
<dbReference type="Proteomes" id="UP000789508">
    <property type="component" value="Unassembled WGS sequence"/>
</dbReference>
<reference evidence="2" key="1">
    <citation type="submission" date="2021-06" db="EMBL/GenBank/DDBJ databases">
        <authorList>
            <person name="Kallberg Y."/>
            <person name="Tangrot J."/>
            <person name="Rosling A."/>
        </authorList>
    </citation>
    <scope>NUCLEOTIDE SEQUENCE</scope>
    <source>
        <strain evidence="2">FL130A</strain>
    </source>
</reference>
<protein>
    <submittedName>
        <fullName evidence="2">3399_t:CDS:1</fullName>
    </submittedName>
</protein>
<proteinExistence type="predicted"/>
<feature type="region of interest" description="Disordered" evidence="1">
    <location>
        <begin position="1"/>
        <end position="109"/>
    </location>
</feature>
<feature type="non-terminal residue" evidence="2">
    <location>
        <position position="1"/>
    </location>
</feature>
<organism evidence="2 3">
    <name type="scientific">Ambispora leptoticha</name>
    <dbReference type="NCBI Taxonomy" id="144679"/>
    <lineage>
        <taxon>Eukaryota</taxon>
        <taxon>Fungi</taxon>
        <taxon>Fungi incertae sedis</taxon>
        <taxon>Mucoromycota</taxon>
        <taxon>Glomeromycotina</taxon>
        <taxon>Glomeromycetes</taxon>
        <taxon>Archaeosporales</taxon>
        <taxon>Ambisporaceae</taxon>
        <taxon>Ambispora</taxon>
    </lineage>
</organism>
<name>A0A9N9DNT2_9GLOM</name>
<comment type="caution">
    <text evidence="2">The sequence shown here is derived from an EMBL/GenBank/DDBJ whole genome shotgun (WGS) entry which is preliminary data.</text>
</comment>
<sequence>PTLVLTDITDESEKNSSESDLENREEIDSERQVDDKANSASSDNENNEDDDNVAIGYTSDNEADIEFTDTLESAVPMSIDPYKSVEESDFDEEEAEEPSSPGEVFDEEDFYILRNSCQGI</sequence>
<keyword evidence="3" id="KW-1185">Reference proteome</keyword>
<feature type="compositionally biased region" description="Acidic residues" evidence="1">
    <location>
        <begin position="87"/>
        <end position="97"/>
    </location>
</feature>
<gene>
    <name evidence="2" type="ORF">ALEPTO_LOCUS9740</name>
</gene>
<dbReference type="AlphaFoldDB" id="A0A9N9DNT2"/>
<accession>A0A9N9DNT2</accession>
<dbReference type="EMBL" id="CAJVPS010008275">
    <property type="protein sequence ID" value="CAG8642017.1"/>
    <property type="molecule type" value="Genomic_DNA"/>
</dbReference>
<evidence type="ECO:0000256" key="1">
    <source>
        <dbReference type="SAM" id="MobiDB-lite"/>
    </source>
</evidence>
<feature type="compositionally biased region" description="Basic and acidic residues" evidence="1">
    <location>
        <begin position="11"/>
        <end position="37"/>
    </location>
</feature>
<evidence type="ECO:0000313" key="2">
    <source>
        <dbReference type="EMBL" id="CAG8642017.1"/>
    </source>
</evidence>